<dbReference type="RefSeq" id="WP_309522738.1">
    <property type="nucleotide sequence ID" value="NZ_JAVIXS010000015.1"/>
</dbReference>
<keyword evidence="3" id="KW-1185">Reference proteome</keyword>
<evidence type="ECO:0000313" key="3">
    <source>
        <dbReference type="Proteomes" id="UP001260959"/>
    </source>
</evidence>
<name>A0ABU1E7A3_9FLAO</name>
<gene>
    <name evidence="2" type="ORF">REB14_15805</name>
</gene>
<dbReference type="Proteomes" id="UP001260959">
    <property type="component" value="Unassembled WGS sequence"/>
</dbReference>
<dbReference type="InterPro" id="IPR002560">
    <property type="entry name" value="Transposase_DDE"/>
</dbReference>
<comment type="caution">
    <text evidence="2">The sequence shown here is derived from an EMBL/GenBank/DDBJ whole genome shotgun (WGS) entry which is preliminary data.</text>
</comment>
<evidence type="ECO:0000313" key="2">
    <source>
        <dbReference type="EMBL" id="MDR4953643.1"/>
    </source>
</evidence>
<organism evidence="2 3">
    <name type="scientific">Chryseobacterium metallicongregator</name>
    <dbReference type="NCBI Taxonomy" id="3073042"/>
    <lineage>
        <taxon>Bacteria</taxon>
        <taxon>Pseudomonadati</taxon>
        <taxon>Bacteroidota</taxon>
        <taxon>Flavobacteriia</taxon>
        <taxon>Flavobacteriales</taxon>
        <taxon>Weeksellaceae</taxon>
        <taxon>Chryseobacterium group</taxon>
        <taxon>Chryseobacterium</taxon>
    </lineage>
</organism>
<sequence>MIINHYRDIQNYFDQRSTNAAAESFNSKIKNFRIQLSGVKNRTSQTMYRLPFFSKVFLKFII</sequence>
<feature type="domain" description="Transposase IS204/IS1001/IS1096/IS1165 DDE" evidence="1">
    <location>
        <begin position="1"/>
        <end position="42"/>
    </location>
</feature>
<proteinExistence type="predicted"/>
<dbReference type="EMBL" id="JAVIXS010000015">
    <property type="protein sequence ID" value="MDR4953643.1"/>
    <property type="molecule type" value="Genomic_DNA"/>
</dbReference>
<protein>
    <submittedName>
        <fullName evidence="2">Transposase</fullName>
    </submittedName>
</protein>
<accession>A0ABU1E7A3</accession>
<dbReference type="Pfam" id="PF01610">
    <property type="entry name" value="DDE_Tnp_ISL3"/>
    <property type="match status" value="1"/>
</dbReference>
<evidence type="ECO:0000259" key="1">
    <source>
        <dbReference type="Pfam" id="PF01610"/>
    </source>
</evidence>
<reference evidence="2 3" key="1">
    <citation type="submission" date="2023-08" db="EMBL/GenBank/DDBJ databases">
        <authorList>
            <person name="Maltman C."/>
        </authorList>
    </citation>
    <scope>NUCLEOTIDE SEQUENCE [LARGE SCALE GENOMIC DNA]</scope>
    <source>
        <strain evidence="2 3">ES2</strain>
    </source>
</reference>